<feature type="region of interest" description="Disordered" evidence="2">
    <location>
        <begin position="626"/>
        <end position="728"/>
    </location>
</feature>
<dbReference type="Gene3D" id="1.10.418.10">
    <property type="entry name" value="Calponin-like domain"/>
    <property type="match status" value="1"/>
</dbReference>
<dbReference type="GO" id="GO:0005737">
    <property type="term" value="C:cytoplasm"/>
    <property type="evidence" value="ECO:0007669"/>
    <property type="project" value="TreeGrafter"/>
</dbReference>
<feature type="coiled-coil region" evidence="1">
    <location>
        <begin position="498"/>
        <end position="525"/>
    </location>
</feature>
<dbReference type="SUPFAM" id="SSF52058">
    <property type="entry name" value="L domain-like"/>
    <property type="match status" value="1"/>
</dbReference>
<feature type="compositionally biased region" description="Polar residues" evidence="2">
    <location>
        <begin position="702"/>
        <end position="724"/>
    </location>
</feature>
<dbReference type="SUPFAM" id="SSF47576">
    <property type="entry name" value="Calponin-homology domain, CH-domain"/>
    <property type="match status" value="1"/>
</dbReference>
<dbReference type="SMART" id="SM00369">
    <property type="entry name" value="LRR_TYP"/>
    <property type="match status" value="5"/>
</dbReference>
<evidence type="ECO:0000313" key="3">
    <source>
        <dbReference type="EMBL" id="CAH1781063.1"/>
    </source>
</evidence>
<feature type="compositionally biased region" description="Basic and acidic residues" evidence="2">
    <location>
        <begin position="530"/>
        <end position="552"/>
    </location>
</feature>
<dbReference type="Gene3D" id="3.80.10.10">
    <property type="entry name" value="Ribonuclease Inhibitor"/>
    <property type="match status" value="1"/>
</dbReference>
<feature type="compositionally biased region" description="Gly residues" evidence="2">
    <location>
        <begin position="429"/>
        <end position="442"/>
    </location>
</feature>
<protein>
    <submittedName>
        <fullName evidence="3">Uncharacterized protein</fullName>
    </submittedName>
</protein>
<feature type="compositionally biased region" description="Basic and acidic residues" evidence="2">
    <location>
        <begin position="369"/>
        <end position="404"/>
    </location>
</feature>
<dbReference type="InterPro" id="IPR032675">
    <property type="entry name" value="LRR_dom_sf"/>
</dbReference>
<dbReference type="PANTHER" id="PTHR48051">
    <property type="match status" value="1"/>
</dbReference>
<dbReference type="AlphaFoldDB" id="A0A8J1UBY3"/>
<evidence type="ECO:0000256" key="2">
    <source>
        <dbReference type="SAM" id="MobiDB-lite"/>
    </source>
</evidence>
<feature type="non-terminal residue" evidence="3">
    <location>
        <position position="1022"/>
    </location>
</feature>
<name>A0A8J1UBY3_OWEFU</name>
<dbReference type="InterPro" id="IPR050216">
    <property type="entry name" value="LRR_domain-containing"/>
</dbReference>
<keyword evidence="1" id="KW-0175">Coiled coil</keyword>
<dbReference type="SMART" id="SM00364">
    <property type="entry name" value="LRR_BAC"/>
    <property type="match status" value="6"/>
</dbReference>
<proteinExistence type="predicted"/>
<feature type="region of interest" description="Disordered" evidence="2">
    <location>
        <begin position="282"/>
        <end position="307"/>
    </location>
</feature>
<feature type="compositionally biased region" description="Polar residues" evidence="2">
    <location>
        <begin position="680"/>
        <end position="689"/>
    </location>
</feature>
<feature type="compositionally biased region" description="Polar residues" evidence="2">
    <location>
        <begin position="832"/>
        <end position="855"/>
    </location>
</feature>
<gene>
    <name evidence="3" type="ORF">OFUS_LOCUS7682</name>
</gene>
<feature type="compositionally biased region" description="Low complexity" evidence="2">
    <location>
        <begin position="856"/>
        <end position="873"/>
    </location>
</feature>
<feature type="compositionally biased region" description="Low complexity" evidence="2">
    <location>
        <begin position="775"/>
        <end position="831"/>
    </location>
</feature>
<keyword evidence="4" id="KW-1185">Reference proteome</keyword>
<evidence type="ECO:0000256" key="1">
    <source>
        <dbReference type="SAM" id="Coils"/>
    </source>
</evidence>
<feature type="region of interest" description="Disordered" evidence="2">
    <location>
        <begin position="526"/>
        <end position="552"/>
    </location>
</feature>
<sequence>MATVSHGSQSPTSLTRTLEKIFDDAQNTGRIPLSGRKLKEYPRIARKFDLIDTSSTDISKNRFTEIPEQVCEFCSMENLNCYHNVIRCIPEAIVQLQALTHLNLSRNQLSTIPPFIYKLQALEVLLAQNNKLVSLPEELGRLEKLMELDVSCNEINHLPVQIGDIESLKVLNVRKNLLVELPEELGQLRLKRLDISNNKIQKIPSSYKNIDTLEELIVENNPLTCPPAHVCSKGKEHLMKYLTIEAIKEDRRRGVMNDNEPPRHYRKPRSIYQVNSMESNGIVEPQSKNDKNRRYVSGDSGYNTTENLHEVNGDAKKWSPELWHHRESCPPGILSQAISKLSHRISETFHDGGQDAQQVETLVLQSGESVKEKRQERENELQRRISEQARESIREADLRTHGRSADGLWDNTTSVQLVRRPSSATGSGQSSGVGGSSGGGGKIVNKTSVPSSGRSTPGRTTPSLQRRVSGDLMPNMGVSDTNGDASDSSEFQSQMNLEDEFTRELNRQKAQYDAKKKQAEQLRLQQLQDETDRQRRPSYKTPEEQKVQNDEVERQRRVAYKVQEEQKALIERQREEARNKPESNSTIRRAVIPRPRRLTIDNCYSYISQNSAVAYNHVTEDFNQPRKLTSSQSFRDNRTTEANPSQQAYRRTVSDTHFQQRGGETTGISDPVLREAVPNSVPTQQTSPTAPYWNKQEGSPVGSANESSPSPRSQPPATQGSNLSTEEEFKLRHETLANQRAQEAKLIQQRVADDKVRRKQLQKDAVFDFVRKRTSTSSQQDSDDSYSYSPNNGSPSNSSYNAPSNNSSYSNPSNVNSNNSSYNGPSGSTYSAPSNSTYGDAPTSSVPSNGTYSAPSNGSYNGSSNSNYGGQSSIPHIKPRGVLNYYGSGKTAGDYENLNPNFTMRREYDYIRKELEQIEQLRKTIEGRLKVTLPDDVPGALKDGVVLCHLANHIRPRSVSSIHVPSPAVPKLTIAKCRRNVENFLDACRKIGVDQERICSSGDILEEKGISRLTVTVQSLLQ</sequence>
<feature type="region of interest" description="Disordered" evidence="2">
    <location>
        <begin position="367"/>
        <end position="495"/>
    </location>
</feature>
<dbReference type="InterPro" id="IPR001715">
    <property type="entry name" value="CH_dom"/>
</dbReference>
<dbReference type="Proteomes" id="UP000749559">
    <property type="component" value="Unassembled WGS sequence"/>
</dbReference>
<organism evidence="3 4">
    <name type="scientific">Owenia fusiformis</name>
    <name type="common">Polychaete worm</name>
    <dbReference type="NCBI Taxonomy" id="6347"/>
    <lineage>
        <taxon>Eukaryota</taxon>
        <taxon>Metazoa</taxon>
        <taxon>Spiralia</taxon>
        <taxon>Lophotrochozoa</taxon>
        <taxon>Annelida</taxon>
        <taxon>Polychaeta</taxon>
        <taxon>Sedentaria</taxon>
        <taxon>Canalipalpata</taxon>
        <taxon>Sabellida</taxon>
        <taxon>Oweniida</taxon>
        <taxon>Oweniidae</taxon>
        <taxon>Owenia</taxon>
    </lineage>
</organism>
<reference evidence="3" key="1">
    <citation type="submission" date="2022-03" db="EMBL/GenBank/DDBJ databases">
        <authorList>
            <person name="Martin C."/>
        </authorList>
    </citation>
    <scope>NUCLEOTIDE SEQUENCE</scope>
</reference>
<dbReference type="EMBL" id="CAIIXF020000004">
    <property type="protein sequence ID" value="CAH1781063.1"/>
    <property type="molecule type" value="Genomic_DNA"/>
</dbReference>
<dbReference type="InterPro" id="IPR036872">
    <property type="entry name" value="CH_dom_sf"/>
</dbReference>
<feature type="compositionally biased region" description="Polar residues" evidence="2">
    <location>
        <begin position="626"/>
        <end position="668"/>
    </location>
</feature>
<dbReference type="CDD" id="cd21205">
    <property type="entry name" value="CH_LRCH"/>
    <property type="match status" value="1"/>
</dbReference>
<comment type="caution">
    <text evidence="3">The sequence shown here is derived from an EMBL/GenBank/DDBJ whole genome shotgun (WGS) entry which is preliminary data.</text>
</comment>
<dbReference type="PROSITE" id="PS50021">
    <property type="entry name" value="CH"/>
    <property type="match status" value="1"/>
</dbReference>
<dbReference type="PANTHER" id="PTHR48051:SF21">
    <property type="entry name" value="CALPONIN-HOMOLOGY (CH) DOMAIN-CONTAINING PROTEIN"/>
    <property type="match status" value="1"/>
</dbReference>
<accession>A0A8J1UBY3</accession>
<dbReference type="Pfam" id="PF00560">
    <property type="entry name" value="LRR_1"/>
    <property type="match status" value="2"/>
</dbReference>
<evidence type="ECO:0000313" key="4">
    <source>
        <dbReference type="Proteomes" id="UP000749559"/>
    </source>
</evidence>
<feature type="region of interest" description="Disordered" evidence="2">
    <location>
        <begin position="771"/>
        <end position="876"/>
    </location>
</feature>
<dbReference type="InterPro" id="IPR001611">
    <property type="entry name" value="Leu-rich_rpt"/>
</dbReference>
<dbReference type="PROSITE" id="PS51450">
    <property type="entry name" value="LRR"/>
    <property type="match status" value="2"/>
</dbReference>
<feature type="compositionally biased region" description="Polar residues" evidence="2">
    <location>
        <begin position="445"/>
        <end position="466"/>
    </location>
</feature>
<dbReference type="SMART" id="SM00033">
    <property type="entry name" value="CH"/>
    <property type="match status" value="1"/>
</dbReference>
<dbReference type="Pfam" id="PF00307">
    <property type="entry name" value="CH"/>
    <property type="match status" value="1"/>
</dbReference>
<feature type="compositionally biased region" description="Polar residues" evidence="2">
    <location>
        <begin position="478"/>
        <end position="495"/>
    </location>
</feature>
<dbReference type="InterPro" id="IPR003591">
    <property type="entry name" value="Leu-rich_rpt_typical-subtyp"/>
</dbReference>
<dbReference type="OrthoDB" id="6149831at2759"/>